<organism evidence="1 2">
    <name type="scientific">Moheibacter stercoris</name>
    <dbReference type="NCBI Taxonomy" id="1628251"/>
    <lineage>
        <taxon>Bacteria</taxon>
        <taxon>Pseudomonadati</taxon>
        <taxon>Bacteroidota</taxon>
        <taxon>Flavobacteriia</taxon>
        <taxon>Flavobacteriales</taxon>
        <taxon>Weeksellaceae</taxon>
        <taxon>Moheibacter</taxon>
    </lineage>
</organism>
<protein>
    <submittedName>
        <fullName evidence="1">Uncharacterized protein</fullName>
    </submittedName>
</protein>
<dbReference type="EMBL" id="JBEPMO010000001">
    <property type="protein sequence ID" value="MET3730707.1"/>
    <property type="molecule type" value="Genomic_DNA"/>
</dbReference>
<evidence type="ECO:0000313" key="2">
    <source>
        <dbReference type="Proteomes" id="UP001549146"/>
    </source>
</evidence>
<gene>
    <name evidence="1" type="ORF">ABID46_000259</name>
</gene>
<proteinExistence type="predicted"/>
<dbReference type="RefSeq" id="WP_354506029.1">
    <property type="nucleotide sequence ID" value="NZ_JBEPMO010000001.1"/>
</dbReference>
<dbReference type="Proteomes" id="UP001549146">
    <property type="component" value="Unassembled WGS sequence"/>
</dbReference>
<accession>A0ABV2LQ61</accession>
<comment type="caution">
    <text evidence="1">The sequence shown here is derived from an EMBL/GenBank/DDBJ whole genome shotgun (WGS) entry which is preliminary data.</text>
</comment>
<keyword evidence="2" id="KW-1185">Reference proteome</keyword>
<sequence>MMSLRIESFEDLIDFIETYDLPFDKYIEVVIAFNYGGMVLWLDDKEPKNKERLIEILKSYEETHIKKGYPLPIFLNLNEWHKNYSIS</sequence>
<name>A0ABV2LQ61_9FLAO</name>
<reference evidence="1 2" key="1">
    <citation type="submission" date="2024-06" db="EMBL/GenBank/DDBJ databases">
        <title>Genomic Encyclopedia of Type Strains, Phase IV (KMG-IV): sequencing the most valuable type-strain genomes for metagenomic binning, comparative biology and taxonomic classification.</title>
        <authorList>
            <person name="Goeker M."/>
        </authorList>
    </citation>
    <scope>NUCLEOTIDE SEQUENCE [LARGE SCALE GENOMIC DNA]</scope>
    <source>
        <strain evidence="1 2">DSM 29388</strain>
    </source>
</reference>
<evidence type="ECO:0000313" key="1">
    <source>
        <dbReference type="EMBL" id="MET3730707.1"/>
    </source>
</evidence>